<accession>E6V5F3</accession>
<reference evidence="8 9" key="2">
    <citation type="journal article" date="2013" name="Genome Announc.">
        <title>Genome of the Root-Associated Plant Growth-Promoting Bacterium Variovorax paradoxus Strain EPS.</title>
        <authorList>
            <person name="Han J.I."/>
            <person name="Spain J.C."/>
            <person name="Leadbetter J.R."/>
            <person name="Ovchinnikova G."/>
            <person name="Goodwin L.A."/>
            <person name="Han C.S."/>
            <person name="Woyke T."/>
            <person name="Davenport K.W."/>
            <person name="Orwin P.M."/>
        </authorList>
    </citation>
    <scope>NUCLEOTIDE SEQUENCE [LARGE SCALE GENOMIC DNA]</scope>
    <source>
        <strain evidence="8 9">EPS</strain>
    </source>
</reference>
<keyword evidence="3" id="KW-0964">Secreted</keyword>
<dbReference type="Pfam" id="PF04717">
    <property type="entry name" value="Phage_base_V"/>
    <property type="match status" value="1"/>
</dbReference>
<dbReference type="HOGENOM" id="CLU_004121_1_7_4"/>
<dbReference type="Gene3D" id="2.30.110.50">
    <property type="match status" value="1"/>
</dbReference>
<gene>
    <name evidence="8" type="ordered locus">Varpa_0538</name>
</gene>
<dbReference type="InterPro" id="IPR006531">
    <property type="entry name" value="Gp5/Vgr_OB"/>
</dbReference>
<feature type="domain" description="DUF2345" evidence="6">
    <location>
        <begin position="671"/>
        <end position="818"/>
    </location>
</feature>
<dbReference type="Pfam" id="PF10106">
    <property type="entry name" value="DUF2345"/>
    <property type="match status" value="1"/>
</dbReference>
<dbReference type="NCBIfam" id="TIGR03361">
    <property type="entry name" value="VI_Rhs_Vgr"/>
    <property type="match status" value="1"/>
</dbReference>
<dbReference type="InterPro" id="IPR050708">
    <property type="entry name" value="T6SS_VgrG/RHS"/>
</dbReference>
<dbReference type="OrthoDB" id="1907165at2"/>
<dbReference type="KEGG" id="vpe:Varpa_0538"/>
<feature type="domain" description="Putative type VI secretion system Rhs element associated Vgr" evidence="7">
    <location>
        <begin position="535"/>
        <end position="639"/>
    </location>
</feature>
<dbReference type="Proteomes" id="UP000008917">
    <property type="component" value="Chromosome"/>
</dbReference>
<dbReference type="AlphaFoldDB" id="E6V5F3"/>
<comment type="subcellular location">
    <subcellularLocation>
        <location evidence="1">Secreted</location>
    </subcellularLocation>
</comment>
<evidence type="ECO:0000259" key="7">
    <source>
        <dbReference type="Pfam" id="PF13296"/>
    </source>
</evidence>
<dbReference type="eggNOG" id="COG3501">
    <property type="taxonomic scope" value="Bacteria"/>
</dbReference>
<evidence type="ECO:0000259" key="6">
    <source>
        <dbReference type="Pfam" id="PF10106"/>
    </source>
</evidence>
<dbReference type="PANTHER" id="PTHR32305:SF15">
    <property type="entry name" value="PROTEIN RHSA-RELATED"/>
    <property type="match status" value="1"/>
</dbReference>
<dbReference type="Pfam" id="PF05954">
    <property type="entry name" value="Phage_GPD"/>
    <property type="match status" value="1"/>
</dbReference>
<dbReference type="GO" id="GO:0005576">
    <property type="term" value="C:extracellular region"/>
    <property type="evidence" value="ECO:0007669"/>
    <property type="project" value="UniProtKB-SubCell"/>
</dbReference>
<dbReference type="NCBIfam" id="TIGR01646">
    <property type="entry name" value="vgr_GE"/>
    <property type="match status" value="1"/>
</dbReference>
<evidence type="ECO:0000256" key="3">
    <source>
        <dbReference type="ARBA" id="ARBA00022525"/>
    </source>
</evidence>
<dbReference type="PANTHER" id="PTHR32305">
    <property type="match status" value="1"/>
</dbReference>
<dbReference type="InterPro" id="IPR006533">
    <property type="entry name" value="T6SS_Vgr_RhsGE"/>
</dbReference>
<dbReference type="Gene3D" id="4.10.220.110">
    <property type="match status" value="1"/>
</dbReference>
<evidence type="ECO:0000256" key="1">
    <source>
        <dbReference type="ARBA" id="ARBA00004613"/>
    </source>
</evidence>
<feature type="domain" description="Gp5/Type VI secretion system Vgr protein OB-fold" evidence="5">
    <location>
        <begin position="434"/>
        <end position="502"/>
    </location>
</feature>
<comment type="similarity">
    <text evidence="2">Belongs to the VgrG protein family.</text>
</comment>
<dbReference type="SUPFAM" id="SSF69279">
    <property type="entry name" value="Phage tail proteins"/>
    <property type="match status" value="2"/>
</dbReference>
<dbReference type="InterPro" id="IPR017847">
    <property type="entry name" value="T6SS_RhsGE_Vgr_subset"/>
</dbReference>
<evidence type="ECO:0000313" key="9">
    <source>
        <dbReference type="Proteomes" id="UP000008917"/>
    </source>
</evidence>
<name>E6V5F3_VARPE</name>
<dbReference type="InterPro" id="IPR018769">
    <property type="entry name" value="VgrG2_DUF2345"/>
</dbReference>
<feature type="region of interest" description="Disordered" evidence="4">
    <location>
        <begin position="402"/>
        <end position="430"/>
    </location>
</feature>
<feature type="region of interest" description="Disordered" evidence="4">
    <location>
        <begin position="293"/>
        <end position="312"/>
    </location>
</feature>
<dbReference type="InterPro" id="IPR028244">
    <property type="entry name" value="T6SS_Rhs_Vgr_dom"/>
</dbReference>
<evidence type="ECO:0000259" key="5">
    <source>
        <dbReference type="Pfam" id="PF04717"/>
    </source>
</evidence>
<dbReference type="EMBL" id="CP002417">
    <property type="protein sequence ID" value="ADU34759.1"/>
    <property type="molecule type" value="Genomic_DNA"/>
</dbReference>
<proteinExistence type="inferred from homology"/>
<dbReference type="Gene3D" id="2.40.50.230">
    <property type="entry name" value="Gp5 N-terminal domain"/>
    <property type="match status" value="1"/>
</dbReference>
<protein>
    <submittedName>
        <fullName evidence="8">Type VI secretion system Vgr family protein</fullName>
    </submittedName>
</protein>
<dbReference type="eggNOG" id="COG4253">
    <property type="taxonomic scope" value="Bacteria"/>
</dbReference>
<dbReference type="Pfam" id="PF13296">
    <property type="entry name" value="T6SS_Vgr"/>
    <property type="match status" value="1"/>
</dbReference>
<dbReference type="STRING" id="595537.Varpa_0538"/>
<reference evidence="9" key="1">
    <citation type="submission" date="2010-12" db="EMBL/GenBank/DDBJ databases">
        <title>Complete sequence of Variovorax paradoxus EPS.</title>
        <authorList>
            <consortium name="US DOE Joint Genome Institute"/>
            <person name="Lucas S."/>
            <person name="Copeland A."/>
            <person name="Lapidus A."/>
            <person name="Cheng J.-F."/>
            <person name="Goodwin L."/>
            <person name="Pitluck S."/>
            <person name="Teshima H."/>
            <person name="Detter J.C."/>
            <person name="Han C."/>
            <person name="Tapia R."/>
            <person name="Land M."/>
            <person name="Hauser L."/>
            <person name="Kyrpides N."/>
            <person name="Ivanova N."/>
            <person name="Ovchinnikova G."/>
            <person name="Orwin P."/>
            <person name="Han J.-I.G."/>
            <person name="Woyke T."/>
        </authorList>
    </citation>
    <scope>NUCLEOTIDE SEQUENCE [LARGE SCALE GENOMIC DNA]</scope>
    <source>
        <strain evidence="9">EPS</strain>
    </source>
</reference>
<dbReference type="RefSeq" id="WP_013539005.1">
    <property type="nucleotide sequence ID" value="NC_014931.1"/>
</dbReference>
<feature type="region of interest" description="Disordered" evidence="4">
    <location>
        <begin position="522"/>
        <end position="543"/>
    </location>
</feature>
<evidence type="ECO:0000313" key="8">
    <source>
        <dbReference type="EMBL" id="ADU34759.1"/>
    </source>
</evidence>
<evidence type="ECO:0000256" key="4">
    <source>
        <dbReference type="SAM" id="MobiDB-lite"/>
    </source>
</evidence>
<dbReference type="SUPFAM" id="SSF69255">
    <property type="entry name" value="gp5 N-terminal domain-like"/>
    <property type="match status" value="1"/>
</dbReference>
<dbReference type="InterPro" id="IPR037026">
    <property type="entry name" value="Vgr_OB-fold_dom_sf"/>
</dbReference>
<dbReference type="SUPFAM" id="SSF69349">
    <property type="entry name" value="Phage fibre proteins"/>
    <property type="match status" value="1"/>
</dbReference>
<evidence type="ECO:0000256" key="2">
    <source>
        <dbReference type="ARBA" id="ARBA00005558"/>
    </source>
</evidence>
<organism evidence="8 9">
    <name type="scientific">Variovorax paradoxus (strain EPS)</name>
    <dbReference type="NCBI Taxonomy" id="595537"/>
    <lineage>
        <taxon>Bacteria</taxon>
        <taxon>Pseudomonadati</taxon>
        <taxon>Pseudomonadota</taxon>
        <taxon>Betaproteobacteria</taxon>
        <taxon>Burkholderiales</taxon>
        <taxon>Comamonadaceae</taxon>
        <taxon>Variovorax</taxon>
    </lineage>
</organism>
<dbReference type="Gene3D" id="3.55.50.10">
    <property type="entry name" value="Baseplate protein-like domains"/>
    <property type="match status" value="1"/>
</dbReference>
<sequence length="944" mass="103398">MQRTLSIQSPAIPVLLGQPTLEAVRLSGNEGINSLFAYELLLKTPDALNLGASGAMDFDLDLFIGREITCLIQLDGAGQFVPSVAGQALDHIGAGVRQINALITDVEVWGEEGRHVQYKLTLRPWLHLATLTTDCRIYQNKTVVQILDELLASYDFPVDKRLIETYPTRDYQVQFNESDFEFFERLTQSWGISYFFQHSEGKHRLVLIDNMGAYRKNDSAAYQKVEYHAPGWKVDAEYVSSFVPHHHLTSGRYASREYDYMRPRADLSQGRKEPRATGQADGEVYQWHEGSAAGSHYAQPRAGSAEANDPHGEGHRLALLRMEALRTHGARARASGNLRGMVPGCSFQLTKHPRQKANAEYLLLDTRFLIEDVAQDSQIGDAAPGRKQQWKVEVDFTAHPMAEPLRPVPTRPKPLTHGPQTARVVGPPGQNIWTDKWGRIKVQFPWDRIGNEDQHSSCWIRVNLHGAGNQQGSIHVPRIGQEVIVDFVGGDPDLPICTGRVYNQANEPPWALPHHSALSGYRSRELTDNGGNSSAGRSNHIAMDDTKGKIQVQIKSDHQHSQLSLGHITRIEDNAGRKDHRGQGLELRTDGHGAIRAAQGLLITTEGRANARAHITDMDETAARLTAAHEQHEGLSGAALQTEAHSTGDQDEVIQSIKAQNDAIKSTAAAGKDRFPELADPHLVLASPAGIETTTSQSTHIASAEHNALTSGGHTSVSAAKSFLVSAKQAVRLFAYQAGLRLFAFGGNIDIKALKESINILAKLDIVQVANRITITAKEELVLNGGGSTIRLNAAGIEDATSGKHVEHAAVHSMVGPKNAPPRSVSGMSSLDLKKKGALSFVLLSHAQDGRPLGFEPYTLYRDGANVADGVTDADGQVLIEDHQSDTTSYKVRLANGNEYELPVKAQLKSNDDRLAASGYRAAHSDTKNRMQHYLRHRDDEGNS</sequence>